<dbReference type="CDD" id="cd06662">
    <property type="entry name" value="SURF1"/>
    <property type="match status" value="1"/>
</dbReference>
<evidence type="ECO:0000256" key="5">
    <source>
        <dbReference type="ARBA" id="ARBA00023136"/>
    </source>
</evidence>
<comment type="similarity">
    <text evidence="2 6">Belongs to the SURF1 family.</text>
</comment>
<evidence type="ECO:0000256" key="2">
    <source>
        <dbReference type="ARBA" id="ARBA00007165"/>
    </source>
</evidence>
<evidence type="ECO:0000313" key="7">
    <source>
        <dbReference type="EMBL" id="RIX27145.1"/>
    </source>
</evidence>
<evidence type="ECO:0000313" key="8">
    <source>
        <dbReference type="Proteomes" id="UP000285023"/>
    </source>
</evidence>
<feature type="transmembrane region" description="Helical" evidence="6">
    <location>
        <begin position="199"/>
        <end position="219"/>
    </location>
</feature>
<protein>
    <recommendedName>
        <fullName evidence="6">SURF1-like protein</fullName>
    </recommendedName>
</protein>
<evidence type="ECO:0000256" key="3">
    <source>
        <dbReference type="ARBA" id="ARBA00022692"/>
    </source>
</evidence>
<comment type="subcellular location">
    <subcellularLocation>
        <location evidence="6">Cell membrane</location>
        <topology evidence="6">Multi-pass membrane protein</topology>
    </subcellularLocation>
    <subcellularLocation>
        <location evidence="1">Membrane</location>
    </subcellularLocation>
</comment>
<dbReference type="AlphaFoldDB" id="A0A418PYS7"/>
<dbReference type="OrthoDB" id="6079986at2"/>
<proteinExistence type="inferred from homology"/>
<accession>A0A418PYS7</accession>
<comment type="caution">
    <text evidence="6">Lacks conserved residue(s) required for the propagation of feature annotation.</text>
</comment>
<dbReference type="EMBL" id="QXTF01000004">
    <property type="protein sequence ID" value="RIX27145.1"/>
    <property type="molecule type" value="Genomic_DNA"/>
</dbReference>
<dbReference type="Pfam" id="PF02104">
    <property type="entry name" value="SURF1"/>
    <property type="match status" value="1"/>
</dbReference>
<comment type="caution">
    <text evidence="7">The sequence shown here is derived from an EMBL/GenBank/DDBJ whole genome shotgun (WGS) entry which is preliminary data.</text>
</comment>
<dbReference type="GO" id="GO:0005886">
    <property type="term" value="C:plasma membrane"/>
    <property type="evidence" value="ECO:0007669"/>
    <property type="project" value="UniProtKB-SubCell"/>
</dbReference>
<reference evidence="7 8" key="1">
    <citation type="submission" date="2018-09" db="EMBL/GenBank/DDBJ databases">
        <title>Sphingomonas sp. DAC4.</title>
        <authorList>
            <person name="Seo T."/>
        </authorList>
    </citation>
    <scope>NUCLEOTIDE SEQUENCE [LARGE SCALE GENOMIC DNA]</scope>
    <source>
        <strain evidence="7 8">DAC4</strain>
    </source>
</reference>
<dbReference type="PANTHER" id="PTHR23427">
    <property type="entry name" value="SURFEIT LOCUS PROTEIN"/>
    <property type="match status" value="1"/>
</dbReference>
<dbReference type="PROSITE" id="PS50895">
    <property type="entry name" value="SURF1"/>
    <property type="match status" value="1"/>
</dbReference>
<keyword evidence="6" id="KW-1003">Cell membrane</keyword>
<evidence type="ECO:0000256" key="4">
    <source>
        <dbReference type="ARBA" id="ARBA00022989"/>
    </source>
</evidence>
<dbReference type="InterPro" id="IPR002994">
    <property type="entry name" value="Surf1/Shy1"/>
</dbReference>
<evidence type="ECO:0000256" key="1">
    <source>
        <dbReference type="ARBA" id="ARBA00004370"/>
    </source>
</evidence>
<evidence type="ECO:0000256" key="6">
    <source>
        <dbReference type="RuleBase" id="RU363076"/>
    </source>
</evidence>
<keyword evidence="8" id="KW-1185">Reference proteome</keyword>
<keyword evidence="5 6" id="KW-0472">Membrane</keyword>
<keyword evidence="3 6" id="KW-0812">Transmembrane</keyword>
<dbReference type="Proteomes" id="UP000285023">
    <property type="component" value="Unassembled WGS sequence"/>
</dbReference>
<keyword evidence="4 6" id="KW-1133">Transmembrane helix</keyword>
<name>A0A418PYS7_9SPHN</name>
<dbReference type="InterPro" id="IPR045214">
    <property type="entry name" value="Surf1/Surf4"/>
</dbReference>
<organism evidence="7 8">
    <name type="scientific">Sphingomonas edaphi</name>
    <dbReference type="NCBI Taxonomy" id="2315689"/>
    <lineage>
        <taxon>Bacteria</taxon>
        <taxon>Pseudomonadati</taxon>
        <taxon>Pseudomonadota</taxon>
        <taxon>Alphaproteobacteria</taxon>
        <taxon>Sphingomonadales</taxon>
        <taxon>Sphingomonadaceae</taxon>
        <taxon>Sphingomonas</taxon>
    </lineage>
</organism>
<dbReference type="PANTHER" id="PTHR23427:SF2">
    <property type="entry name" value="SURFEIT LOCUS PROTEIN 1"/>
    <property type="match status" value="1"/>
</dbReference>
<gene>
    <name evidence="7" type="ORF">D3M59_11060</name>
</gene>
<sequence>MIGLCAVFALLFAGLGIWQLQRLQWKLGLIAKVEQRIHAPAVPVPNSRSWKDLEPDSIEYRRVYAVGTFIHEKEALVDALTERGPGYWVLTPLQTADGNIIVNRGFVPQDRATPNARPEGHQARIQKVEGLLRITEPHGRYLRPNRPNEDKWYSRDIAAIAKARTIAVAPFFIDADAKPNPGGYPVGGMTVVRFRNTHLIYAVTWFGLAALAVVGLWLLRKPSRR</sequence>